<keyword evidence="1" id="KW-0238">DNA-binding</keyword>
<dbReference type="Gene3D" id="1.10.443.10">
    <property type="entry name" value="Intergrase catalytic core"/>
    <property type="match status" value="1"/>
</dbReference>
<keyword evidence="2" id="KW-0233">DNA recombination</keyword>
<sequence length="469" mass="52618">MERKHLKPPTGTANAKYRRRVPEGLRNVFGRSAVEWSLKSKDPEVYLRNYDIEHQRFEAMAARKTAVSGDQIKWEMAQKAAIEHGLAKPSDVRIGPVDMEAEQARFQAFTQAIQTEASQLTPQQRAAKLANRPAKTSFDLLLEAQASGIEKPAATLKDFAREYLRDREGRATYNDLEKQVNLVVRAVEEVTGREAPTVISLTEEDAYAFRNVMRDKGNAISTLEKRFNILNAVLNHGKKRFGMKHWSNPFEDVEMPQDDGTAGEAKRKPLSAEEVAAVVRKLRASNDDLRDIWLLMTFCGVGPNEARGILRREVSTGGDVAYFEVKANRKRRLKTGERPRSIPLVGAARAMMQRRLDSIEDPDAPIFPRYAEHGSSNSLSAALVKQMKAAGAWEKTVKVPYSLRHTLKEQLRWVAPKSFQVRIFGHGYGEGGSADDYGEDVMLERQAEYIEQALKRGGLFDLFGSPSGS</sequence>
<accession>A0A6L7G640</accession>
<comment type="caution">
    <text evidence="3">The sequence shown here is derived from an EMBL/GenBank/DDBJ whole genome shotgun (WGS) entry which is preliminary data.</text>
</comment>
<evidence type="ECO:0000313" key="4">
    <source>
        <dbReference type="Proteomes" id="UP000477911"/>
    </source>
</evidence>
<evidence type="ECO:0000256" key="1">
    <source>
        <dbReference type="ARBA" id="ARBA00023125"/>
    </source>
</evidence>
<dbReference type="SUPFAM" id="SSF56349">
    <property type="entry name" value="DNA breaking-rejoining enzymes"/>
    <property type="match status" value="1"/>
</dbReference>
<organism evidence="3 4">
    <name type="scientific">Pseudooceanicola albus</name>
    <dbReference type="NCBI Taxonomy" id="2692189"/>
    <lineage>
        <taxon>Bacteria</taxon>
        <taxon>Pseudomonadati</taxon>
        <taxon>Pseudomonadota</taxon>
        <taxon>Alphaproteobacteria</taxon>
        <taxon>Rhodobacterales</taxon>
        <taxon>Paracoccaceae</taxon>
        <taxon>Pseudooceanicola</taxon>
    </lineage>
</organism>
<dbReference type="InterPro" id="IPR011010">
    <property type="entry name" value="DNA_brk_join_enz"/>
</dbReference>
<dbReference type="GO" id="GO:0006310">
    <property type="term" value="P:DNA recombination"/>
    <property type="evidence" value="ECO:0007669"/>
    <property type="project" value="UniProtKB-KW"/>
</dbReference>
<dbReference type="GO" id="GO:0003677">
    <property type="term" value="F:DNA binding"/>
    <property type="evidence" value="ECO:0007669"/>
    <property type="project" value="UniProtKB-KW"/>
</dbReference>
<keyword evidence="4" id="KW-1185">Reference proteome</keyword>
<evidence type="ECO:0008006" key="5">
    <source>
        <dbReference type="Google" id="ProtNLM"/>
    </source>
</evidence>
<dbReference type="Gene3D" id="1.10.150.130">
    <property type="match status" value="1"/>
</dbReference>
<dbReference type="RefSeq" id="WP_160895249.1">
    <property type="nucleotide sequence ID" value="NZ_WUMU01000016.1"/>
</dbReference>
<gene>
    <name evidence="3" type="ORF">GR170_14910</name>
</gene>
<dbReference type="Proteomes" id="UP000477911">
    <property type="component" value="Unassembled WGS sequence"/>
</dbReference>
<dbReference type="AlphaFoldDB" id="A0A6L7G640"/>
<protein>
    <recommendedName>
        <fullName evidence="5">Tyrosine-type recombinase/integrase</fullName>
    </recommendedName>
</protein>
<dbReference type="GO" id="GO:0015074">
    <property type="term" value="P:DNA integration"/>
    <property type="evidence" value="ECO:0007669"/>
    <property type="project" value="InterPro"/>
</dbReference>
<dbReference type="EMBL" id="WUMU01000016">
    <property type="protein sequence ID" value="MXN19132.1"/>
    <property type="molecule type" value="Genomic_DNA"/>
</dbReference>
<proteinExistence type="predicted"/>
<evidence type="ECO:0000256" key="2">
    <source>
        <dbReference type="ARBA" id="ARBA00023172"/>
    </source>
</evidence>
<reference evidence="3 4" key="1">
    <citation type="submission" date="2019-12" db="EMBL/GenBank/DDBJ databases">
        <authorList>
            <person name="Li M."/>
        </authorList>
    </citation>
    <scope>NUCLEOTIDE SEQUENCE [LARGE SCALE GENOMIC DNA]</scope>
    <source>
        <strain evidence="3 4">GBMRC 2024</strain>
    </source>
</reference>
<dbReference type="InterPro" id="IPR010998">
    <property type="entry name" value="Integrase_recombinase_N"/>
</dbReference>
<dbReference type="InterPro" id="IPR013762">
    <property type="entry name" value="Integrase-like_cat_sf"/>
</dbReference>
<name>A0A6L7G640_9RHOB</name>
<evidence type="ECO:0000313" key="3">
    <source>
        <dbReference type="EMBL" id="MXN19132.1"/>
    </source>
</evidence>